<dbReference type="Gene3D" id="1.20.1250.20">
    <property type="entry name" value="MFS general substrate transporter like domains"/>
    <property type="match status" value="2"/>
</dbReference>
<dbReference type="OrthoDB" id="6610146at2759"/>
<dbReference type="InterPro" id="IPR036259">
    <property type="entry name" value="MFS_trans_sf"/>
</dbReference>
<feature type="transmembrane region" description="Helical" evidence="5">
    <location>
        <begin position="137"/>
        <end position="156"/>
    </location>
</feature>
<keyword evidence="4 5" id="KW-0472">Membrane</keyword>
<feature type="transmembrane region" description="Helical" evidence="5">
    <location>
        <begin position="168"/>
        <end position="186"/>
    </location>
</feature>
<dbReference type="EMBL" id="VUJU01002975">
    <property type="protein sequence ID" value="KAF0759498.1"/>
    <property type="molecule type" value="Genomic_DNA"/>
</dbReference>
<dbReference type="Pfam" id="PF00083">
    <property type="entry name" value="Sugar_tr"/>
    <property type="match status" value="2"/>
</dbReference>
<reference evidence="6 7" key="1">
    <citation type="submission" date="2019-08" db="EMBL/GenBank/DDBJ databases">
        <title>Whole genome of Aphis craccivora.</title>
        <authorList>
            <person name="Voronova N.V."/>
            <person name="Shulinski R.S."/>
            <person name="Bandarenka Y.V."/>
            <person name="Zhorov D.G."/>
            <person name="Warner D."/>
        </authorList>
    </citation>
    <scope>NUCLEOTIDE SEQUENCE [LARGE SCALE GENOMIC DNA]</scope>
    <source>
        <strain evidence="6">180601</strain>
        <tissue evidence="6">Whole Body</tissue>
    </source>
</reference>
<evidence type="ECO:0000256" key="2">
    <source>
        <dbReference type="ARBA" id="ARBA00022692"/>
    </source>
</evidence>
<evidence type="ECO:0000256" key="4">
    <source>
        <dbReference type="ARBA" id="ARBA00023136"/>
    </source>
</evidence>
<dbReference type="AlphaFoldDB" id="A0A6G0YPC4"/>
<protein>
    <submittedName>
        <fullName evidence="6">Facilitated trehalose transporter Tret1-2</fullName>
    </submittedName>
</protein>
<accession>A0A6G0YPC4</accession>
<dbReference type="PANTHER" id="PTHR48021">
    <property type="match status" value="1"/>
</dbReference>
<dbReference type="PANTHER" id="PTHR48021:SF1">
    <property type="entry name" value="GH07001P-RELATED"/>
    <property type="match status" value="1"/>
</dbReference>
<evidence type="ECO:0000256" key="5">
    <source>
        <dbReference type="SAM" id="Phobius"/>
    </source>
</evidence>
<comment type="subcellular location">
    <subcellularLocation>
        <location evidence="1">Membrane</location>
    </subcellularLocation>
</comment>
<proteinExistence type="predicted"/>
<organism evidence="6 7">
    <name type="scientific">Aphis craccivora</name>
    <name type="common">Cowpea aphid</name>
    <dbReference type="NCBI Taxonomy" id="307492"/>
    <lineage>
        <taxon>Eukaryota</taxon>
        <taxon>Metazoa</taxon>
        <taxon>Ecdysozoa</taxon>
        <taxon>Arthropoda</taxon>
        <taxon>Hexapoda</taxon>
        <taxon>Insecta</taxon>
        <taxon>Pterygota</taxon>
        <taxon>Neoptera</taxon>
        <taxon>Paraneoptera</taxon>
        <taxon>Hemiptera</taxon>
        <taxon>Sternorrhyncha</taxon>
        <taxon>Aphidomorpha</taxon>
        <taxon>Aphidoidea</taxon>
        <taxon>Aphididae</taxon>
        <taxon>Aphidini</taxon>
        <taxon>Aphis</taxon>
        <taxon>Aphis</taxon>
    </lineage>
</organism>
<feature type="transmembrane region" description="Helical" evidence="5">
    <location>
        <begin position="198"/>
        <end position="216"/>
    </location>
</feature>
<evidence type="ECO:0000313" key="7">
    <source>
        <dbReference type="Proteomes" id="UP000478052"/>
    </source>
</evidence>
<evidence type="ECO:0000313" key="6">
    <source>
        <dbReference type="EMBL" id="KAF0759498.1"/>
    </source>
</evidence>
<keyword evidence="2 5" id="KW-0812">Transmembrane</keyword>
<name>A0A6G0YPC4_APHCR</name>
<dbReference type="GO" id="GO:0022857">
    <property type="term" value="F:transmembrane transporter activity"/>
    <property type="evidence" value="ECO:0007669"/>
    <property type="project" value="InterPro"/>
</dbReference>
<feature type="transmembrane region" description="Helical" evidence="5">
    <location>
        <begin position="113"/>
        <end position="131"/>
    </location>
</feature>
<dbReference type="SUPFAM" id="SSF103473">
    <property type="entry name" value="MFS general substrate transporter"/>
    <property type="match status" value="1"/>
</dbReference>
<evidence type="ECO:0000256" key="3">
    <source>
        <dbReference type="ARBA" id="ARBA00022989"/>
    </source>
</evidence>
<dbReference type="InterPro" id="IPR050549">
    <property type="entry name" value="MFS_Trehalose_Transporter"/>
</dbReference>
<sequence>MLLCAISIRLDLTKMTFGNSFPKVGTWLASSANLFVRWFLKIVTIFLPNNKPALTTNDTTAAGGIELPAIRQEVKKFIQYASGSWVESLIAIGAIFVSTPTGKCAEIFDRKNVIVCLTITFVFSWTTIYVANDVWMIFVARLIAGSVIFTFASSQLMNRAGRRVLRQISDFVMATCLGTLAFYFWLQEYGVDVSSFKLIPFISLGLYVSTFALGLGPTPDVMIDESFSPEIKGLLIGTLCVLDSLIEFCVVNTHQMLEDVEVLYRRFAVVFQPSVVMDSPAPREVAVVDVTTGARLGALEDAVRSLLVADAPRSIEDRLDALEDAVRSLSGQLAALGANREPTKQQAQARTATPSTWCYYHTKYGKGARKCGNVLCTFVPKILNQNQTFKKSHV</sequence>
<dbReference type="Proteomes" id="UP000478052">
    <property type="component" value="Unassembled WGS sequence"/>
</dbReference>
<gene>
    <name evidence="6" type="ORF">FWK35_00021505</name>
</gene>
<keyword evidence="3 5" id="KW-1133">Transmembrane helix</keyword>
<comment type="caution">
    <text evidence="6">The sequence shown here is derived from an EMBL/GenBank/DDBJ whole genome shotgun (WGS) entry which is preliminary data.</text>
</comment>
<dbReference type="InterPro" id="IPR005828">
    <property type="entry name" value="MFS_sugar_transport-like"/>
</dbReference>
<dbReference type="GO" id="GO:0016020">
    <property type="term" value="C:membrane"/>
    <property type="evidence" value="ECO:0007669"/>
    <property type="project" value="UniProtKB-SubCell"/>
</dbReference>
<keyword evidence="7" id="KW-1185">Reference proteome</keyword>
<evidence type="ECO:0000256" key="1">
    <source>
        <dbReference type="ARBA" id="ARBA00004370"/>
    </source>
</evidence>